<evidence type="ECO:0000259" key="1">
    <source>
        <dbReference type="Pfam" id="PF01551"/>
    </source>
</evidence>
<dbReference type="CDD" id="cd12797">
    <property type="entry name" value="M23_peptidase"/>
    <property type="match status" value="1"/>
</dbReference>
<dbReference type="InterPro" id="IPR050570">
    <property type="entry name" value="Cell_wall_metabolism_enzyme"/>
</dbReference>
<dbReference type="KEGG" id="cau:Caur_1886"/>
<protein>
    <submittedName>
        <fullName evidence="2">Peptidase M23B</fullName>
    </submittedName>
</protein>
<dbReference type="AlphaFoldDB" id="A9WDU2"/>
<dbReference type="HOGENOM" id="CLU_1298975_0_0_0"/>
<dbReference type="Pfam" id="PF01551">
    <property type="entry name" value="Peptidase_M23"/>
    <property type="match status" value="1"/>
</dbReference>
<dbReference type="STRING" id="324602.Caur_1886"/>
<dbReference type="RefSeq" id="WP_012257755.1">
    <property type="nucleotide sequence ID" value="NC_010175.1"/>
</dbReference>
<dbReference type="SUPFAM" id="SSF51261">
    <property type="entry name" value="Duplicated hybrid motif"/>
    <property type="match status" value="1"/>
</dbReference>
<organism evidence="2 3">
    <name type="scientific">Chloroflexus aurantiacus (strain ATCC 29366 / DSM 635 / J-10-fl)</name>
    <dbReference type="NCBI Taxonomy" id="324602"/>
    <lineage>
        <taxon>Bacteria</taxon>
        <taxon>Bacillati</taxon>
        <taxon>Chloroflexota</taxon>
        <taxon>Chloroflexia</taxon>
        <taxon>Chloroflexales</taxon>
        <taxon>Chloroflexineae</taxon>
        <taxon>Chloroflexaceae</taxon>
        <taxon>Chloroflexus</taxon>
    </lineage>
</organism>
<evidence type="ECO:0000313" key="3">
    <source>
        <dbReference type="Proteomes" id="UP000002008"/>
    </source>
</evidence>
<name>A9WDU2_CHLAA</name>
<evidence type="ECO:0000313" key="2">
    <source>
        <dbReference type="EMBL" id="ABY35101.1"/>
    </source>
</evidence>
<dbReference type="eggNOG" id="COG0739">
    <property type="taxonomic scope" value="Bacteria"/>
</dbReference>
<dbReference type="InParanoid" id="A9WDU2"/>
<dbReference type="Gene3D" id="2.70.70.10">
    <property type="entry name" value="Glucose Permease (Domain IIA)"/>
    <property type="match status" value="1"/>
</dbReference>
<sequence length="224" mass="23698">MRVFFPIFVFAAIVLLAFVAFNTMNRSNQPVLSGWRGPVHASASLAANIVGSTDVSSQQGLIGVAEPQGRGLSDSLVPTGNPLGVANTVMTQGYGVGTHAPAAVWGAIDLAIDGNGDGKADPEGTWNQPVYATHAGQVKITSNSWPAGNHVWVTNELYRTGYAHLSGFAVSDGQWVNPGDVIGYIGSTGMSSGPHLDYQVWVWRDGQWVNQNPLDYNVFAASGR</sequence>
<accession>A9WDU2</accession>
<keyword evidence="3" id="KW-1185">Reference proteome</keyword>
<dbReference type="PANTHER" id="PTHR21666">
    <property type="entry name" value="PEPTIDASE-RELATED"/>
    <property type="match status" value="1"/>
</dbReference>
<dbReference type="InterPro" id="IPR016047">
    <property type="entry name" value="M23ase_b-sheet_dom"/>
</dbReference>
<proteinExistence type="predicted"/>
<dbReference type="InterPro" id="IPR011055">
    <property type="entry name" value="Dup_hybrid_motif"/>
</dbReference>
<reference evidence="3" key="1">
    <citation type="journal article" date="2011" name="BMC Genomics">
        <title>Complete genome sequence of the filamentous anoxygenic phototrophic bacterium Chloroflexus aurantiacus.</title>
        <authorList>
            <person name="Tang K.H."/>
            <person name="Barry K."/>
            <person name="Chertkov O."/>
            <person name="Dalin E."/>
            <person name="Han C.S."/>
            <person name="Hauser L.J."/>
            <person name="Honchak B.M."/>
            <person name="Karbach L.E."/>
            <person name="Land M.L."/>
            <person name="Lapidus A."/>
            <person name="Larimer F.W."/>
            <person name="Mikhailova N."/>
            <person name="Pitluck S."/>
            <person name="Pierson B.K."/>
            <person name="Blankenship R.E."/>
        </authorList>
    </citation>
    <scope>NUCLEOTIDE SEQUENCE [LARGE SCALE GENOMIC DNA]</scope>
    <source>
        <strain evidence="3">ATCC 29366 / DSM 635 / J-10-fl</strain>
    </source>
</reference>
<feature type="domain" description="M23ase beta-sheet core" evidence="1">
    <location>
        <begin position="127"/>
        <end position="210"/>
    </location>
</feature>
<dbReference type="PATRIC" id="fig|324602.8.peg.2153"/>
<dbReference type="Proteomes" id="UP000002008">
    <property type="component" value="Chromosome"/>
</dbReference>
<dbReference type="GO" id="GO:0004222">
    <property type="term" value="F:metalloendopeptidase activity"/>
    <property type="evidence" value="ECO:0000318"/>
    <property type="project" value="GO_Central"/>
</dbReference>
<gene>
    <name evidence="2" type="ordered locus">Caur_1886</name>
</gene>
<dbReference type="PANTHER" id="PTHR21666:SF286">
    <property type="entry name" value="LIPOPROTEIN NLPD"/>
    <property type="match status" value="1"/>
</dbReference>
<dbReference type="EnsemblBacteria" id="ABY35101">
    <property type="protein sequence ID" value="ABY35101"/>
    <property type="gene ID" value="Caur_1886"/>
</dbReference>
<dbReference type="FunFam" id="2.70.70.10:FF:000055">
    <property type="entry name" value="Peptidase M23"/>
    <property type="match status" value="1"/>
</dbReference>
<dbReference type="EMBL" id="CP000909">
    <property type="protein sequence ID" value="ABY35101.1"/>
    <property type="molecule type" value="Genomic_DNA"/>
</dbReference>